<protein>
    <submittedName>
        <fullName evidence="11">Response regulator transcription factor</fullName>
    </submittedName>
</protein>
<keyword evidence="2 7" id="KW-0597">Phosphoprotein</keyword>
<dbReference type="CDD" id="cd17624">
    <property type="entry name" value="REC_OmpR_PmrA-like"/>
    <property type="match status" value="1"/>
</dbReference>
<evidence type="ECO:0000256" key="8">
    <source>
        <dbReference type="PROSITE-ProRule" id="PRU01091"/>
    </source>
</evidence>
<keyword evidence="3" id="KW-0902">Two-component regulatory system</keyword>
<dbReference type="PANTHER" id="PTHR48111">
    <property type="entry name" value="REGULATOR OF RPOS"/>
    <property type="match status" value="1"/>
</dbReference>
<proteinExistence type="predicted"/>
<dbReference type="InterPro" id="IPR001867">
    <property type="entry name" value="OmpR/PhoB-type_DNA-bd"/>
</dbReference>
<evidence type="ECO:0000256" key="2">
    <source>
        <dbReference type="ARBA" id="ARBA00022553"/>
    </source>
</evidence>
<evidence type="ECO:0000256" key="6">
    <source>
        <dbReference type="ARBA" id="ARBA00023163"/>
    </source>
</evidence>
<keyword evidence="4" id="KW-0805">Transcription regulation</keyword>
<dbReference type="InterPro" id="IPR011006">
    <property type="entry name" value="CheY-like_superfamily"/>
</dbReference>
<evidence type="ECO:0000256" key="5">
    <source>
        <dbReference type="ARBA" id="ARBA00023125"/>
    </source>
</evidence>
<evidence type="ECO:0000256" key="4">
    <source>
        <dbReference type="ARBA" id="ARBA00023015"/>
    </source>
</evidence>
<evidence type="ECO:0000259" key="10">
    <source>
        <dbReference type="PROSITE" id="PS51755"/>
    </source>
</evidence>
<dbReference type="RefSeq" id="WP_163471764.1">
    <property type="nucleotide sequence ID" value="NZ_JAAGWZ010000001.1"/>
</dbReference>
<dbReference type="Proteomes" id="UP000479756">
    <property type="component" value="Unassembled WGS sequence"/>
</dbReference>
<evidence type="ECO:0000313" key="11">
    <source>
        <dbReference type="EMBL" id="NEM90086.1"/>
    </source>
</evidence>
<keyword evidence="12" id="KW-1185">Reference proteome</keyword>
<dbReference type="PROSITE" id="PS50110">
    <property type="entry name" value="RESPONSE_REGULATORY"/>
    <property type="match status" value="1"/>
</dbReference>
<accession>A0A7C9PLD3</accession>
<dbReference type="Gene3D" id="3.40.50.2300">
    <property type="match status" value="1"/>
</dbReference>
<organism evidence="11 12">
    <name type="scientific">Galbitalea soli</name>
    <dbReference type="NCBI Taxonomy" id="1268042"/>
    <lineage>
        <taxon>Bacteria</taxon>
        <taxon>Bacillati</taxon>
        <taxon>Actinomycetota</taxon>
        <taxon>Actinomycetes</taxon>
        <taxon>Micrococcales</taxon>
        <taxon>Microbacteriaceae</taxon>
        <taxon>Galbitalea</taxon>
    </lineage>
</organism>
<evidence type="ECO:0000256" key="1">
    <source>
        <dbReference type="ARBA" id="ARBA00004496"/>
    </source>
</evidence>
<gene>
    <name evidence="11" type="ORF">G3T37_01795</name>
</gene>
<dbReference type="InterPro" id="IPR001789">
    <property type="entry name" value="Sig_transdc_resp-reg_receiver"/>
</dbReference>
<dbReference type="EMBL" id="JAAGWZ010000001">
    <property type="protein sequence ID" value="NEM90086.1"/>
    <property type="molecule type" value="Genomic_DNA"/>
</dbReference>
<dbReference type="AlphaFoldDB" id="A0A7C9PLD3"/>
<dbReference type="PANTHER" id="PTHR48111:SF22">
    <property type="entry name" value="REGULATOR OF RPOS"/>
    <property type="match status" value="1"/>
</dbReference>
<dbReference type="SUPFAM" id="SSF52172">
    <property type="entry name" value="CheY-like"/>
    <property type="match status" value="1"/>
</dbReference>
<comment type="caution">
    <text evidence="11">The sequence shown here is derived from an EMBL/GenBank/DDBJ whole genome shotgun (WGS) entry which is preliminary data.</text>
</comment>
<dbReference type="GO" id="GO:0005829">
    <property type="term" value="C:cytosol"/>
    <property type="evidence" value="ECO:0007669"/>
    <property type="project" value="TreeGrafter"/>
</dbReference>
<comment type="subcellular location">
    <subcellularLocation>
        <location evidence="1">Cytoplasm</location>
    </subcellularLocation>
</comment>
<feature type="domain" description="Response regulatory" evidence="9">
    <location>
        <begin position="3"/>
        <end position="117"/>
    </location>
</feature>
<dbReference type="GO" id="GO:0032993">
    <property type="term" value="C:protein-DNA complex"/>
    <property type="evidence" value="ECO:0007669"/>
    <property type="project" value="TreeGrafter"/>
</dbReference>
<keyword evidence="5 8" id="KW-0238">DNA-binding</keyword>
<dbReference type="PROSITE" id="PS51755">
    <property type="entry name" value="OMPR_PHOB"/>
    <property type="match status" value="1"/>
</dbReference>
<dbReference type="CDD" id="cd00383">
    <property type="entry name" value="trans_reg_C"/>
    <property type="match status" value="1"/>
</dbReference>
<dbReference type="Gene3D" id="6.10.250.690">
    <property type="match status" value="1"/>
</dbReference>
<feature type="DNA-binding region" description="OmpR/PhoB-type" evidence="8">
    <location>
        <begin position="125"/>
        <end position="223"/>
    </location>
</feature>
<name>A0A7C9PLD3_9MICO</name>
<dbReference type="InterPro" id="IPR039420">
    <property type="entry name" value="WalR-like"/>
</dbReference>
<keyword evidence="6" id="KW-0804">Transcription</keyword>
<feature type="modified residue" description="4-aspartylphosphate" evidence="7">
    <location>
        <position position="52"/>
    </location>
</feature>
<dbReference type="GO" id="GO:0000156">
    <property type="term" value="F:phosphorelay response regulator activity"/>
    <property type="evidence" value="ECO:0007669"/>
    <property type="project" value="TreeGrafter"/>
</dbReference>
<dbReference type="GO" id="GO:0000976">
    <property type="term" value="F:transcription cis-regulatory region binding"/>
    <property type="evidence" value="ECO:0007669"/>
    <property type="project" value="TreeGrafter"/>
</dbReference>
<evidence type="ECO:0000256" key="7">
    <source>
        <dbReference type="PROSITE-ProRule" id="PRU00169"/>
    </source>
</evidence>
<feature type="domain" description="OmpR/PhoB-type" evidence="10">
    <location>
        <begin position="125"/>
        <end position="223"/>
    </location>
</feature>
<evidence type="ECO:0000259" key="9">
    <source>
        <dbReference type="PROSITE" id="PS50110"/>
    </source>
</evidence>
<sequence>MPKVLIVEDDPAMAALLERGLTDEGYEVTRVDNGVEALIQATTGEFSAAAIDVMLPEMNGFEICRHLRNQGNLLPVLLLTARDSVDDRVFGLDSGADDYLTKPFAFVELSARIRALVRRDSATPKQLMRIGHLSLDVPAVRASIDGKSLPLSTKEFSLLRVLAARAGETVTRTEILEEVWGTTRHIDPTIVDQYVRYLRKKLQPFESGITIGTVRGTGYTLSDDTAE</sequence>
<reference evidence="11 12" key="1">
    <citation type="journal article" date="2014" name="Int. J. Syst. Evol. Microbiol.">
        <title>Description of Galbitalea soli gen. nov., sp. nov., and Frondihabitans sucicola sp. nov.</title>
        <authorList>
            <person name="Kim S.J."/>
            <person name="Lim J.M."/>
            <person name="Ahn J.H."/>
            <person name="Weon H.Y."/>
            <person name="Hamada M."/>
            <person name="Suzuki K."/>
            <person name="Ahn T.Y."/>
            <person name="Kwon S.W."/>
        </authorList>
    </citation>
    <scope>NUCLEOTIDE SEQUENCE [LARGE SCALE GENOMIC DNA]</scope>
    <source>
        <strain evidence="11 12">NBRC 108727</strain>
    </source>
</reference>
<dbReference type="SMART" id="SM00448">
    <property type="entry name" value="REC"/>
    <property type="match status" value="1"/>
</dbReference>
<dbReference type="InterPro" id="IPR036388">
    <property type="entry name" value="WH-like_DNA-bd_sf"/>
</dbReference>
<evidence type="ECO:0000256" key="3">
    <source>
        <dbReference type="ARBA" id="ARBA00023012"/>
    </source>
</evidence>
<dbReference type="GO" id="GO:0006355">
    <property type="term" value="P:regulation of DNA-templated transcription"/>
    <property type="evidence" value="ECO:0007669"/>
    <property type="project" value="InterPro"/>
</dbReference>
<dbReference type="Pfam" id="PF00072">
    <property type="entry name" value="Response_reg"/>
    <property type="match status" value="1"/>
</dbReference>
<dbReference type="SMART" id="SM00862">
    <property type="entry name" value="Trans_reg_C"/>
    <property type="match status" value="1"/>
</dbReference>
<dbReference type="Pfam" id="PF00486">
    <property type="entry name" value="Trans_reg_C"/>
    <property type="match status" value="1"/>
</dbReference>
<dbReference type="Gene3D" id="1.10.10.10">
    <property type="entry name" value="Winged helix-like DNA-binding domain superfamily/Winged helix DNA-binding domain"/>
    <property type="match status" value="1"/>
</dbReference>
<evidence type="ECO:0000313" key="12">
    <source>
        <dbReference type="Proteomes" id="UP000479756"/>
    </source>
</evidence>